<dbReference type="eggNOG" id="ENOG5031B2E">
    <property type="taxonomic scope" value="Bacteria"/>
</dbReference>
<dbReference type="OrthoDB" id="8295899at2"/>
<dbReference type="Proteomes" id="UP000028181">
    <property type="component" value="Chromosome I"/>
</dbReference>
<proteinExistence type="predicted"/>
<evidence type="ECO:0000313" key="3">
    <source>
        <dbReference type="Proteomes" id="UP000028181"/>
    </source>
</evidence>
<sequence length="229" mass="23997">MVSSINSVRIWSSQAALNAFKDVSDNRTPGSPTSGSSSSSLADMLFPGSSGGDDYEDDKIAALIASLQRTMNGTVPDETAGDGSVGDMSSKAFMKALQEKLDALKANPDSKAMAEAMQKALDAGTLKMTDAVAGDQITAWDMTDGKQTSTSVTSVDKSDWTQFLKDRLTRDDGGKFVRNADGSYIEKATGASSYFGMVGEAYYYISWPTPAATTKPAAGTTPAASTSTK</sequence>
<keyword evidence="3" id="KW-1185">Reference proteome</keyword>
<dbReference type="HOGENOM" id="CLU_1213768_0_0_5"/>
<gene>
    <name evidence="2" type="ORF">RG540_CH10080</name>
</gene>
<dbReference type="PATRIC" id="fig|1028800.3.peg.1022"/>
<organism evidence="2 3">
    <name type="scientific">Neorhizobium galegae bv. orientalis str. HAMBI 540</name>
    <dbReference type="NCBI Taxonomy" id="1028800"/>
    <lineage>
        <taxon>Bacteria</taxon>
        <taxon>Pseudomonadati</taxon>
        <taxon>Pseudomonadota</taxon>
        <taxon>Alphaproteobacteria</taxon>
        <taxon>Hyphomicrobiales</taxon>
        <taxon>Rhizobiaceae</taxon>
        <taxon>Rhizobium/Agrobacterium group</taxon>
        <taxon>Neorhizobium</taxon>
    </lineage>
</organism>
<name>A0A068SN44_NEOGA</name>
<dbReference type="RefSeq" id="WP_038585267.1">
    <property type="nucleotide sequence ID" value="NZ_HG938353.1"/>
</dbReference>
<reference evidence="3" key="1">
    <citation type="journal article" date="2014" name="BMC Genomics">
        <title>Genome sequencing of two Neorhizobium galegae strains reveals a noeT gene responsible for the unusual acetylation of the nodulation factors.</title>
        <authorList>
            <person name="Osterman J."/>
            <person name="Marsh J."/>
            <person name="Laine P.K."/>
            <person name="Zeng Z."/>
            <person name="Alatalo E."/>
            <person name="Sullivan J.T."/>
            <person name="Young J.P."/>
            <person name="Thomas-Oates J."/>
            <person name="Paulin L."/>
            <person name="Lindstrom K."/>
        </authorList>
    </citation>
    <scope>NUCLEOTIDE SEQUENCE [LARGE SCALE GENOMIC DNA]</scope>
    <source>
        <strain evidence="3">HAMBI 540</strain>
    </source>
</reference>
<protein>
    <submittedName>
        <fullName evidence="2">Uncharacterized protein</fullName>
    </submittedName>
</protein>
<dbReference type="EMBL" id="HG938353">
    <property type="protein sequence ID" value="CDN47196.1"/>
    <property type="molecule type" value="Genomic_DNA"/>
</dbReference>
<evidence type="ECO:0000313" key="2">
    <source>
        <dbReference type="EMBL" id="CDN47196.1"/>
    </source>
</evidence>
<feature type="region of interest" description="Disordered" evidence="1">
    <location>
        <begin position="22"/>
        <end position="53"/>
    </location>
</feature>
<accession>A0A068SN44</accession>
<dbReference type="KEGG" id="ngg:RG540_CH10080"/>
<dbReference type="AlphaFoldDB" id="A0A068SN44"/>
<dbReference type="GeneID" id="24257564"/>
<feature type="compositionally biased region" description="Low complexity" evidence="1">
    <location>
        <begin position="28"/>
        <end position="40"/>
    </location>
</feature>
<evidence type="ECO:0000256" key="1">
    <source>
        <dbReference type="SAM" id="MobiDB-lite"/>
    </source>
</evidence>